<evidence type="ECO:0000313" key="3">
    <source>
        <dbReference type="Proteomes" id="UP000602510"/>
    </source>
</evidence>
<gene>
    <name evidence="2" type="ORF">GN244_ATG17246</name>
</gene>
<evidence type="ECO:0000256" key="1">
    <source>
        <dbReference type="SAM" id="MobiDB-lite"/>
    </source>
</evidence>
<reference evidence="2" key="1">
    <citation type="submission" date="2020-04" db="EMBL/GenBank/DDBJ databases">
        <title>Hybrid Assembly of Korean Phytophthora infestans isolates.</title>
        <authorList>
            <person name="Prokchorchik M."/>
            <person name="Lee Y."/>
            <person name="Seo J."/>
            <person name="Cho J.-H."/>
            <person name="Park Y.-E."/>
            <person name="Jang D.-C."/>
            <person name="Im J.-S."/>
            <person name="Choi J.-G."/>
            <person name="Park H.-J."/>
            <person name="Lee G.-B."/>
            <person name="Lee Y.-G."/>
            <person name="Hong S.-Y."/>
            <person name="Cho K."/>
            <person name="Sohn K.H."/>
        </authorList>
    </citation>
    <scope>NUCLEOTIDE SEQUENCE</scope>
    <source>
        <strain evidence="2">KR_1_A1</strain>
    </source>
</reference>
<comment type="caution">
    <text evidence="2">The sequence shown here is derived from an EMBL/GenBank/DDBJ whole genome shotgun (WGS) entry which is preliminary data.</text>
</comment>
<feature type="region of interest" description="Disordered" evidence="1">
    <location>
        <begin position="119"/>
        <end position="141"/>
    </location>
</feature>
<dbReference type="EMBL" id="WSZM01000609">
    <property type="protein sequence ID" value="KAF4030938.1"/>
    <property type="molecule type" value="Genomic_DNA"/>
</dbReference>
<organism evidence="2 3">
    <name type="scientific">Phytophthora infestans</name>
    <name type="common">Potato late blight agent</name>
    <name type="synonym">Botrytis infestans</name>
    <dbReference type="NCBI Taxonomy" id="4787"/>
    <lineage>
        <taxon>Eukaryota</taxon>
        <taxon>Sar</taxon>
        <taxon>Stramenopiles</taxon>
        <taxon>Oomycota</taxon>
        <taxon>Peronosporomycetes</taxon>
        <taxon>Peronosporales</taxon>
        <taxon>Peronosporaceae</taxon>
        <taxon>Phytophthora</taxon>
    </lineage>
</organism>
<feature type="compositionally biased region" description="Basic and acidic residues" evidence="1">
    <location>
        <begin position="386"/>
        <end position="396"/>
    </location>
</feature>
<evidence type="ECO:0000313" key="2">
    <source>
        <dbReference type="EMBL" id="KAF4030938.1"/>
    </source>
</evidence>
<protein>
    <submittedName>
        <fullName evidence="2">Uncharacterized protein</fullName>
    </submittedName>
</protein>
<proteinExistence type="predicted"/>
<keyword evidence="3" id="KW-1185">Reference proteome</keyword>
<feature type="region of interest" description="Disordered" evidence="1">
    <location>
        <begin position="278"/>
        <end position="318"/>
    </location>
</feature>
<name>A0A833SAM1_PHYIN</name>
<dbReference type="Proteomes" id="UP000602510">
    <property type="component" value="Unassembled WGS sequence"/>
</dbReference>
<accession>A0A833SAM1</accession>
<dbReference type="AlphaFoldDB" id="A0A833SAM1"/>
<sequence>MTNTLPACTGVFMRSHCPHPRLFEEEYKRSNRNRGTKHVNRSYCGSSLEVLLRFNNETDDQEDSGSFAPFDISNVFVFAHFEVDGQPLSTTTYSLRYLRSVSQSEANPEGPWIEGVHQTAARHQHSQQLQPPLPPTNSPDNTYPETAAFVLNGQAYAKWYYHWGSGANKVQRATKHVLKAYVFYQTRTPESILALQGSVQQDQARDGALELLCVVTSPPFTVVSYRRAPLDASTGLAGPRTDATASMVPHYATDTAHPVDSRLRSLVQHQISRAFQEYNQHQHQHDPRGGSSDEPLRLRGDQDENQVSNDTRSTFDRYRQLQEREGLRFRLLTPEDASLSGSSLHSQIQTQGPRLVFDSIRRRNDQLLWRDASRDDGEDEICDEQSLERRSSDSEGKVSGPVWMQPSTTDPVRHGDIAFRRFKQQQQQFDTHQRELQQVTDLAIVHFFVSHIATSKFGNAASMEAAFTIAISQHWQYASGEAAHLAGLLLSMAKSGGSQDLTVSRCTTERDQLLLVLAEVCVWAFSPDNIEVVQNLLAACHPLLLENVNSSGSGVVDEGKELREAYFECVGRCWGAMDRFLQTPRATQTTIHSVRALSDAVLGVVYSDPELESLRVGLRAMLQRPTIVLEDSKENISATSDAYDSVIPRCNLVGWQSFVAQVREGYLREQYLGWGPMQGASQWTADWLLQPDSLSMSSYVAQARSDDNYMQAGGPTNQDVPSMWTSCLALSQLLHLKLAAAGDPLHTLYVQAEPSVLSRDNAWLRLICDSRVRVAPIAFNGLTSLIGGVSSCFGGDYVAYRLERQEPTINCICVEFYWWPTGIAQGGVQTRLTAFRSVVTLKSEPNGAFMEVRVNLERGVVENQTIVAAAFPQLELWSPAERVQAVAGWELWLSIEGVYVQK</sequence>
<feature type="region of interest" description="Disordered" evidence="1">
    <location>
        <begin position="378"/>
        <end position="410"/>
    </location>
</feature>